<organism evidence="1">
    <name type="scientific">Heligmosomoides polygyrus</name>
    <name type="common">Parasitic roundworm</name>
    <dbReference type="NCBI Taxonomy" id="6339"/>
    <lineage>
        <taxon>Eukaryota</taxon>
        <taxon>Metazoa</taxon>
        <taxon>Ecdysozoa</taxon>
        <taxon>Nematoda</taxon>
        <taxon>Chromadorea</taxon>
        <taxon>Rhabditida</taxon>
        <taxon>Rhabditina</taxon>
        <taxon>Rhabditomorpha</taxon>
        <taxon>Strongyloidea</taxon>
        <taxon>Heligmosomidae</taxon>
        <taxon>Heligmosomoides</taxon>
    </lineage>
</organism>
<proteinExistence type="predicted"/>
<sequence length="475" mass="54099">MYYTFQVHFREDFGDCSGDNDLALLELRDDISDQVATPICMPTRATKLSRILQVAGAGMTADYNESVPPGESWNPCDSYNKNITDFSTDVRVFLNWICDKSGICPEENDNKVELYEKEHSIDFCGEAQEPTPEEPAARTSVDISIEMSERCVTVKIIGVSVFERIVNLANQCREKEERVFAALLCCHLKPTQSCDCYIFHKFQLEKKVSAFFKERLPSAVIESYPTTLFYMTQKEAHSLEYLDAPSLPAGYSIGSADPEADTELITKTWIHSKENEVEQTRSMNVSQSGSLYSRDTSLSFVMVCMWSIVLNRVDERKAQRQLVLSRHFDELRNGVYVVDVLNPQLVLSRHFDELRNGDVNEKHESRDGERYLYRAALGIAIDTPRYRSFSSSMMRTSTDRKMALKRWRGYFEKISTVDFPIRVAMSVPPRGATGNCPLCELSQTPTFDCRRQALVTGRPTKPMSYHMVHDIASLS</sequence>
<evidence type="ECO:0000313" key="3">
    <source>
        <dbReference type="WBParaSite" id="HPBE_0000413501-mRNA-1"/>
    </source>
</evidence>
<accession>A0A3P7WHH7</accession>
<dbReference type="Proteomes" id="UP000050761">
    <property type="component" value="Unassembled WGS sequence"/>
</dbReference>
<dbReference type="OrthoDB" id="5910539at2759"/>
<evidence type="ECO:0000313" key="1">
    <source>
        <dbReference type="EMBL" id="VDO60176.1"/>
    </source>
</evidence>
<keyword evidence="2" id="KW-1185">Reference proteome</keyword>
<gene>
    <name evidence="1" type="ORF">HPBE_LOCUS4136</name>
</gene>
<evidence type="ECO:0000313" key="2">
    <source>
        <dbReference type="Proteomes" id="UP000050761"/>
    </source>
</evidence>
<dbReference type="InterPro" id="IPR009003">
    <property type="entry name" value="Peptidase_S1_PA"/>
</dbReference>
<protein>
    <submittedName>
        <fullName evidence="3">Anoctamin</fullName>
    </submittedName>
</protein>
<dbReference type="AlphaFoldDB" id="A0A3P7WHH7"/>
<dbReference type="SUPFAM" id="SSF50494">
    <property type="entry name" value="Trypsin-like serine proteases"/>
    <property type="match status" value="1"/>
</dbReference>
<dbReference type="EMBL" id="UZAH01025276">
    <property type="protein sequence ID" value="VDO60176.1"/>
    <property type="molecule type" value="Genomic_DNA"/>
</dbReference>
<reference evidence="3" key="2">
    <citation type="submission" date="2019-09" db="UniProtKB">
        <authorList>
            <consortium name="WormBaseParasite"/>
        </authorList>
    </citation>
    <scope>IDENTIFICATION</scope>
</reference>
<reference evidence="1 2" key="1">
    <citation type="submission" date="2018-11" db="EMBL/GenBank/DDBJ databases">
        <authorList>
            <consortium name="Pathogen Informatics"/>
        </authorList>
    </citation>
    <scope>NUCLEOTIDE SEQUENCE [LARGE SCALE GENOMIC DNA]</scope>
</reference>
<name>A0A3P7WHH7_HELPZ</name>
<dbReference type="WBParaSite" id="HPBE_0000413501-mRNA-1">
    <property type="protein sequence ID" value="HPBE_0000413501-mRNA-1"/>
    <property type="gene ID" value="HPBE_0000413501"/>
</dbReference>